<protein>
    <submittedName>
        <fullName evidence="1">Uncharacterized protein</fullName>
    </submittedName>
</protein>
<comment type="caution">
    <text evidence="1">The sequence shown here is derived from an EMBL/GenBank/DDBJ whole genome shotgun (WGS) entry which is preliminary data.</text>
</comment>
<evidence type="ECO:0000313" key="2">
    <source>
        <dbReference type="Proteomes" id="UP001362999"/>
    </source>
</evidence>
<evidence type="ECO:0000313" key="1">
    <source>
        <dbReference type="EMBL" id="KAK7007616.1"/>
    </source>
</evidence>
<dbReference type="AlphaFoldDB" id="A0AAW0AEZ5"/>
<gene>
    <name evidence="1" type="ORF">R3P38DRAFT_3212005</name>
</gene>
<dbReference type="EMBL" id="JAWWNJ010000070">
    <property type="protein sequence ID" value="KAK7007616.1"/>
    <property type="molecule type" value="Genomic_DNA"/>
</dbReference>
<proteinExistence type="predicted"/>
<reference evidence="1 2" key="1">
    <citation type="journal article" date="2024" name="J Genomics">
        <title>Draft genome sequencing and assembly of Favolaschia claudopus CIRM-BRFM 2984 isolated from oak limbs.</title>
        <authorList>
            <person name="Navarro D."/>
            <person name="Drula E."/>
            <person name="Chaduli D."/>
            <person name="Cazenave R."/>
            <person name="Ahrendt S."/>
            <person name="Wang J."/>
            <person name="Lipzen A."/>
            <person name="Daum C."/>
            <person name="Barry K."/>
            <person name="Grigoriev I.V."/>
            <person name="Favel A."/>
            <person name="Rosso M.N."/>
            <person name="Martin F."/>
        </authorList>
    </citation>
    <scope>NUCLEOTIDE SEQUENCE [LARGE SCALE GENOMIC DNA]</scope>
    <source>
        <strain evidence="1 2">CIRM-BRFM 2984</strain>
    </source>
</reference>
<sequence>MRSAEEMCRHALSALTRLQAASHLRAFYDYARRLPTSSPFPPSLRVFAPALGSSPACSILLPVYAEKEEVKDAYGARATDERLKAGRERGNGFGFRYGGSSGACGEMNALTVARAFCAVRRWEGGSGVVPPKSRSGGSCLAFSPQATLLHASIFDCFIFSKLAWHIPWDLPFTLAAPAAAIVCAHSFETSDPPAGIIA</sequence>
<dbReference type="Proteomes" id="UP001362999">
    <property type="component" value="Unassembled WGS sequence"/>
</dbReference>
<name>A0AAW0AEZ5_9AGAR</name>
<accession>A0AAW0AEZ5</accession>
<organism evidence="1 2">
    <name type="scientific">Favolaschia claudopus</name>
    <dbReference type="NCBI Taxonomy" id="2862362"/>
    <lineage>
        <taxon>Eukaryota</taxon>
        <taxon>Fungi</taxon>
        <taxon>Dikarya</taxon>
        <taxon>Basidiomycota</taxon>
        <taxon>Agaricomycotina</taxon>
        <taxon>Agaricomycetes</taxon>
        <taxon>Agaricomycetidae</taxon>
        <taxon>Agaricales</taxon>
        <taxon>Marasmiineae</taxon>
        <taxon>Mycenaceae</taxon>
        <taxon>Favolaschia</taxon>
    </lineage>
</organism>
<keyword evidence="2" id="KW-1185">Reference proteome</keyword>